<dbReference type="OrthoDB" id="9783100at2"/>
<sequence length="513" mass="56219">MTAALAPRSARRTLLLAGLCPFALSGCFMVGPDYHRPPAVISAKFKEAPKPPPGWTVAQPQLAEISKGKWWEIYHDPELNRLEEQVALNNQNLKEYEAQFRRAEALVDEARAALYPTLTGSASFARNSRGASSTSANGGTLVTYHTQVTENTWTTSPSASWEPDIWGKVRRQIQENVTSAQAAAATVANARLSYQAQLAIDYFELRYQDSLRKLYARNVAYYRRAYQIVENQYKAGVTDPATTLQQKYVLEAAEASETQAGVLRAQYEHAIAMLTGHAPAELSIPEGDLPATLPPTPNAVPSDLLQRRPDIAQAERNMESYNAEIGYEIAAFYPTITLSAQYGYSGDPVQTLIQAATRFWSLGASSSETLFAGGARTAAVRQARADYDNAVANYRQTVLAAVQGVEDQFSNLRILAQQYTQQNDAVTSAQEAVRVASNEYLAGTQVYTTVITAQQSALQYEVTALQIREQLAVDHVTLIENLGGGWNVSSLPTKASLQTNNPLLPEFLSPTKQ</sequence>
<dbReference type="Gene3D" id="1.20.1600.10">
    <property type="entry name" value="Outer membrane efflux proteins (OEP)"/>
    <property type="match status" value="1"/>
</dbReference>
<evidence type="ECO:0000256" key="1">
    <source>
        <dbReference type="ARBA" id="ARBA00007613"/>
    </source>
</evidence>
<keyword evidence="2 4" id="KW-0449">Lipoprotein</keyword>
<comment type="subcellular location">
    <subcellularLocation>
        <location evidence="2">Cell membrane</location>
        <topology evidence="2">Lipid-anchor</topology>
    </subcellularLocation>
</comment>
<dbReference type="GO" id="GO:0005886">
    <property type="term" value="C:plasma membrane"/>
    <property type="evidence" value="ECO:0007669"/>
    <property type="project" value="UniProtKB-SubCell"/>
</dbReference>
<evidence type="ECO:0000313" key="5">
    <source>
        <dbReference type="Proteomes" id="UP000019760"/>
    </source>
</evidence>
<dbReference type="RefSeq" id="WP_042057559.1">
    <property type="nucleotide sequence ID" value="NZ_BAND01000035.1"/>
</dbReference>
<comment type="similarity">
    <text evidence="1 2">Belongs to the outer membrane factor (OMF) (TC 1.B.17) family.</text>
</comment>
<dbReference type="EMBL" id="BAND01000035">
    <property type="protein sequence ID" value="GAJ28679.1"/>
    <property type="molecule type" value="Genomic_DNA"/>
</dbReference>
<gene>
    <name evidence="4" type="ORF">Amme_035_008</name>
</gene>
<feature type="coiled-coil region" evidence="3">
    <location>
        <begin position="79"/>
        <end position="113"/>
    </location>
</feature>
<dbReference type="SUPFAM" id="SSF56954">
    <property type="entry name" value="Outer membrane efflux proteins (OEP)"/>
    <property type="match status" value="1"/>
</dbReference>
<reference evidence="5" key="1">
    <citation type="journal article" date="2014" name="FEMS Microbiol. Lett.">
        <title>Draft Genomic DNA Sequence of the Facultatively Methylotrophic Bacterium Acidomonas methanolica type strain MB58.</title>
        <authorList>
            <person name="Higashiura N."/>
            <person name="Hadano H."/>
            <person name="Hirakawa H."/>
            <person name="Matsutani M."/>
            <person name="Takabe S."/>
            <person name="Matsushita K."/>
            <person name="Azuma Y."/>
        </authorList>
    </citation>
    <scope>NUCLEOTIDE SEQUENCE [LARGE SCALE GENOMIC DNA]</scope>
    <source>
        <strain evidence="5">MB58</strain>
    </source>
</reference>
<keyword evidence="5" id="KW-1185">Reference proteome</keyword>
<dbReference type="Gene3D" id="2.20.200.10">
    <property type="entry name" value="Outer membrane efflux proteins (OEP)"/>
    <property type="match status" value="1"/>
</dbReference>
<dbReference type="InterPro" id="IPR010131">
    <property type="entry name" value="MdtP/NodT-like"/>
</dbReference>
<dbReference type="Proteomes" id="UP000019760">
    <property type="component" value="Unassembled WGS sequence"/>
</dbReference>
<keyword evidence="2" id="KW-0812">Transmembrane</keyword>
<dbReference type="Pfam" id="PF02321">
    <property type="entry name" value="OEP"/>
    <property type="match status" value="2"/>
</dbReference>
<dbReference type="PANTHER" id="PTHR30203">
    <property type="entry name" value="OUTER MEMBRANE CATION EFFLUX PROTEIN"/>
    <property type="match status" value="1"/>
</dbReference>
<accession>A0A023D3Q0</accession>
<keyword evidence="3" id="KW-0175">Coiled coil</keyword>
<dbReference type="InterPro" id="IPR003423">
    <property type="entry name" value="OMP_efflux"/>
</dbReference>
<keyword evidence="2" id="KW-0472">Membrane</keyword>
<dbReference type="NCBIfam" id="TIGR01845">
    <property type="entry name" value="outer_NodT"/>
    <property type="match status" value="1"/>
</dbReference>
<comment type="caution">
    <text evidence="4">The sequence shown here is derived from an EMBL/GenBank/DDBJ whole genome shotgun (WGS) entry which is preliminary data.</text>
</comment>
<dbReference type="GO" id="GO:0015562">
    <property type="term" value="F:efflux transmembrane transporter activity"/>
    <property type="evidence" value="ECO:0007669"/>
    <property type="project" value="InterPro"/>
</dbReference>
<evidence type="ECO:0000256" key="3">
    <source>
        <dbReference type="SAM" id="Coils"/>
    </source>
</evidence>
<keyword evidence="2" id="KW-0564">Palmitate</keyword>
<dbReference type="AlphaFoldDB" id="A0A023D3Q0"/>
<evidence type="ECO:0000256" key="2">
    <source>
        <dbReference type="RuleBase" id="RU362097"/>
    </source>
</evidence>
<evidence type="ECO:0000313" key="4">
    <source>
        <dbReference type="EMBL" id="GAJ28679.1"/>
    </source>
</evidence>
<protein>
    <submittedName>
        <fullName evidence="4">Secretion system type I outer membrane efflux pump lipoprotein NodT</fullName>
    </submittedName>
</protein>
<reference evidence="4 5" key="2">
    <citation type="journal article" date="2014" name="FEMS Microbiol. Lett.">
        <title>Draft genomic DNA sequence of the facultatively methylotrophic bacterium Acidomonas methanolica type strain MB58.</title>
        <authorList>
            <person name="Higashiura N."/>
            <person name="Hadano H."/>
            <person name="Hirakawa H."/>
            <person name="Matsutani M."/>
            <person name="Takabe S."/>
            <person name="Matsushita K."/>
            <person name="Azuma Y."/>
        </authorList>
    </citation>
    <scope>NUCLEOTIDE SEQUENCE [LARGE SCALE GENOMIC DNA]</scope>
    <source>
        <strain evidence="4 5">MB58</strain>
    </source>
</reference>
<dbReference type="PANTHER" id="PTHR30203:SF33">
    <property type="entry name" value="BLR4455 PROTEIN"/>
    <property type="match status" value="1"/>
</dbReference>
<proteinExistence type="inferred from homology"/>
<keyword evidence="2" id="KW-1134">Transmembrane beta strand</keyword>
<name>A0A023D3Q0_ACIMT</name>
<organism evidence="4 5">
    <name type="scientific">Acidomonas methanolica NBRC 104435</name>
    <dbReference type="NCBI Taxonomy" id="1231351"/>
    <lineage>
        <taxon>Bacteria</taxon>
        <taxon>Pseudomonadati</taxon>
        <taxon>Pseudomonadota</taxon>
        <taxon>Alphaproteobacteria</taxon>
        <taxon>Acetobacterales</taxon>
        <taxon>Acetobacteraceae</taxon>
        <taxon>Acidomonas</taxon>
    </lineage>
</organism>